<evidence type="ECO:0000313" key="6">
    <source>
        <dbReference type="EMBL" id="KDQ54442.1"/>
    </source>
</evidence>
<dbReference type="AlphaFoldDB" id="A0A067PT46"/>
<keyword evidence="4" id="KW-0788">Thiol protease</keyword>
<dbReference type="PANTHER" id="PTHR12606:SF1">
    <property type="entry name" value="UBIQUITIN-LIKE-SPECIFIC PROTEASE 1A"/>
    <property type="match status" value="1"/>
</dbReference>
<dbReference type="EMBL" id="KL197729">
    <property type="protein sequence ID" value="KDQ54442.1"/>
    <property type="molecule type" value="Genomic_DNA"/>
</dbReference>
<dbReference type="Proteomes" id="UP000027265">
    <property type="component" value="Unassembled WGS sequence"/>
</dbReference>
<dbReference type="InterPro" id="IPR038765">
    <property type="entry name" value="Papain-like_cys_pep_sf"/>
</dbReference>
<name>A0A067PT46_9AGAM</name>
<dbReference type="GO" id="GO:0005634">
    <property type="term" value="C:nucleus"/>
    <property type="evidence" value="ECO:0007669"/>
    <property type="project" value="TreeGrafter"/>
</dbReference>
<dbReference type="GO" id="GO:0016929">
    <property type="term" value="F:deSUMOylase activity"/>
    <property type="evidence" value="ECO:0007669"/>
    <property type="project" value="TreeGrafter"/>
</dbReference>
<keyword evidence="3" id="KW-0378">Hydrolase</keyword>
<feature type="domain" description="Ubiquitin-like protease family profile" evidence="5">
    <location>
        <begin position="94"/>
        <end position="197"/>
    </location>
</feature>
<dbReference type="HOGENOM" id="CLU_719733_0_0_1"/>
<dbReference type="InParanoid" id="A0A067PT46"/>
<keyword evidence="7" id="KW-1185">Reference proteome</keyword>
<proteinExistence type="inferred from homology"/>
<evidence type="ECO:0000259" key="5">
    <source>
        <dbReference type="Pfam" id="PF02902"/>
    </source>
</evidence>
<dbReference type="SUPFAM" id="SSF54001">
    <property type="entry name" value="Cysteine proteinases"/>
    <property type="match status" value="1"/>
</dbReference>
<evidence type="ECO:0000313" key="7">
    <source>
        <dbReference type="Proteomes" id="UP000027265"/>
    </source>
</evidence>
<keyword evidence="2" id="KW-0645">Protease</keyword>
<dbReference type="GO" id="GO:0016926">
    <property type="term" value="P:protein desumoylation"/>
    <property type="evidence" value="ECO:0007669"/>
    <property type="project" value="TreeGrafter"/>
</dbReference>
<evidence type="ECO:0000256" key="1">
    <source>
        <dbReference type="ARBA" id="ARBA00005234"/>
    </source>
</evidence>
<dbReference type="Gene3D" id="3.40.395.10">
    <property type="entry name" value="Adenoviral Proteinase, Chain A"/>
    <property type="match status" value="1"/>
</dbReference>
<sequence>MGPTEPTLDYHLWQIHNIQYDRTNLQTLLPGACQKIPGAIVNAFGALLQDAHEKEQTGDFCVFSSRLTLIVDGHVPDNGPGGSFKDLVMSAWCIPLCSGLPAHWVLGWVDFGSREIGIYDSVPELGSSYWAELMLLRVIDRIREFIKSPKIEWGVEKWKRTLCSPVELERQLDSWSCGLFVMMALKSFADNLDHCQYVRDSLKGDIQAGALQALLNGWIIRESRPPMEVAEPETATIHLDESDEGSTELRTDMDVGELNSQGGHDTMAMVDVSTSEFKDHLTDEEGSKGKRAKAACGPRKRCKTLVERKEALENDSWTKTVEPHRICCEGCNKWYDLNAKREYDATNWMQHRAKCPRITGIEVKRIAVKGMKQGRKFRVEKGRL</sequence>
<dbReference type="InterPro" id="IPR003653">
    <property type="entry name" value="Peptidase_C48_C"/>
</dbReference>
<dbReference type="Pfam" id="PF02902">
    <property type="entry name" value="Peptidase_C48"/>
    <property type="match status" value="1"/>
</dbReference>
<accession>A0A067PT46</accession>
<dbReference type="GO" id="GO:0006508">
    <property type="term" value="P:proteolysis"/>
    <property type="evidence" value="ECO:0007669"/>
    <property type="project" value="UniProtKB-KW"/>
</dbReference>
<protein>
    <recommendedName>
        <fullName evidence="5">Ubiquitin-like protease family profile domain-containing protein</fullName>
    </recommendedName>
</protein>
<gene>
    <name evidence="6" type="ORF">JAAARDRAFT_49391</name>
</gene>
<dbReference type="OrthoDB" id="2681837at2759"/>
<evidence type="ECO:0000256" key="3">
    <source>
        <dbReference type="ARBA" id="ARBA00022801"/>
    </source>
</evidence>
<evidence type="ECO:0000256" key="4">
    <source>
        <dbReference type="ARBA" id="ARBA00022807"/>
    </source>
</evidence>
<reference evidence="7" key="1">
    <citation type="journal article" date="2014" name="Proc. Natl. Acad. Sci. U.S.A.">
        <title>Extensive sampling of basidiomycete genomes demonstrates inadequacy of the white-rot/brown-rot paradigm for wood decay fungi.</title>
        <authorList>
            <person name="Riley R."/>
            <person name="Salamov A.A."/>
            <person name="Brown D.W."/>
            <person name="Nagy L.G."/>
            <person name="Floudas D."/>
            <person name="Held B.W."/>
            <person name="Levasseur A."/>
            <person name="Lombard V."/>
            <person name="Morin E."/>
            <person name="Otillar R."/>
            <person name="Lindquist E.A."/>
            <person name="Sun H."/>
            <person name="LaButti K.M."/>
            <person name="Schmutz J."/>
            <person name="Jabbour D."/>
            <person name="Luo H."/>
            <person name="Baker S.E."/>
            <person name="Pisabarro A.G."/>
            <person name="Walton J.D."/>
            <person name="Blanchette R.A."/>
            <person name="Henrissat B."/>
            <person name="Martin F."/>
            <person name="Cullen D."/>
            <person name="Hibbett D.S."/>
            <person name="Grigoriev I.V."/>
        </authorList>
    </citation>
    <scope>NUCLEOTIDE SEQUENCE [LARGE SCALE GENOMIC DNA]</scope>
    <source>
        <strain evidence="7">MUCL 33604</strain>
    </source>
</reference>
<evidence type="ECO:0000256" key="2">
    <source>
        <dbReference type="ARBA" id="ARBA00022670"/>
    </source>
</evidence>
<organism evidence="6 7">
    <name type="scientific">Jaapia argillacea MUCL 33604</name>
    <dbReference type="NCBI Taxonomy" id="933084"/>
    <lineage>
        <taxon>Eukaryota</taxon>
        <taxon>Fungi</taxon>
        <taxon>Dikarya</taxon>
        <taxon>Basidiomycota</taxon>
        <taxon>Agaricomycotina</taxon>
        <taxon>Agaricomycetes</taxon>
        <taxon>Agaricomycetidae</taxon>
        <taxon>Jaapiales</taxon>
        <taxon>Jaapiaceae</taxon>
        <taxon>Jaapia</taxon>
    </lineage>
</organism>
<comment type="similarity">
    <text evidence="1">Belongs to the peptidase C48 family.</text>
</comment>
<dbReference type="PANTHER" id="PTHR12606">
    <property type="entry name" value="SENTRIN/SUMO-SPECIFIC PROTEASE"/>
    <property type="match status" value="1"/>
</dbReference>
<dbReference type="STRING" id="933084.A0A067PT46"/>